<feature type="domain" description="BZIP" evidence="6">
    <location>
        <begin position="213"/>
        <end position="276"/>
    </location>
</feature>
<dbReference type="InterPro" id="IPR051027">
    <property type="entry name" value="bZIP_transcription_factors"/>
</dbReference>
<evidence type="ECO:0000313" key="7">
    <source>
        <dbReference type="EMBL" id="EQB49517.1"/>
    </source>
</evidence>
<comment type="caution">
    <text evidence="7">The sequence shown here is derived from an EMBL/GenBank/DDBJ whole genome shotgun (WGS) entry which is preliminary data.</text>
</comment>
<evidence type="ECO:0000256" key="3">
    <source>
        <dbReference type="ARBA" id="ARBA00023163"/>
    </source>
</evidence>
<evidence type="ECO:0000259" key="6">
    <source>
        <dbReference type="PROSITE" id="PS50217"/>
    </source>
</evidence>
<evidence type="ECO:0000256" key="1">
    <source>
        <dbReference type="ARBA" id="ARBA00004123"/>
    </source>
</evidence>
<evidence type="ECO:0000256" key="4">
    <source>
        <dbReference type="ARBA" id="ARBA00023242"/>
    </source>
</evidence>
<dbReference type="AlphaFoldDB" id="T0K1M0"/>
<name>T0K1M0_COLGC</name>
<feature type="compositionally biased region" description="Polar residues" evidence="5">
    <location>
        <begin position="155"/>
        <end position="170"/>
    </location>
</feature>
<dbReference type="STRING" id="1237896.T0K1M0"/>
<protein>
    <recommendedName>
        <fullName evidence="6">BZIP domain-containing protein</fullName>
    </recommendedName>
</protein>
<comment type="subcellular location">
    <subcellularLocation>
        <location evidence="1">Nucleus</location>
    </subcellularLocation>
</comment>
<keyword evidence="4" id="KW-0539">Nucleus</keyword>
<dbReference type="GO" id="GO:0005634">
    <property type="term" value="C:nucleus"/>
    <property type="evidence" value="ECO:0007669"/>
    <property type="project" value="UniProtKB-SubCell"/>
</dbReference>
<dbReference type="InterPro" id="IPR046347">
    <property type="entry name" value="bZIP_sf"/>
</dbReference>
<dbReference type="PROSITE" id="PS00036">
    <property type="entry name" value="BZIP_BASIC"/>
    <property type="match status" value="1"/>
</dbReference>
<dbReference type="SMART" id="SM00338">
    <property type="entry name" value="BRLZ"/>
    <property type="match status" value="1"/>
</dbReference>
<feature type="region of interest" description="Disordered" evidence="5">
    <location>
        <begin position="155"/>
        <end position="222"/>
    </location>
</feature>
<dbReference type="SUPFAM" id="SSF57959">
    <property type="entry name" value="Leucine zipper domain"/>
    <property type="match status" value="1"/>
</dbReference>
<dbReference type="CDD" id="cd14687">
    <property type="entry name" value="bZIP_ATF2"/>
    <property type="match status" value="1"/>
</dbReference>
<dbReference type="OrthoDB" id="295274at2759"/>
<keyword evidence="3" id="KW-0804">Transcription</keyword>
<dbReference type="Gene3D" id="1.20.5.170">
    <property type="match status" value="1"/>
</dbReference>
<evidence type="ECO:0000256" key="5">
    <source>
        <dbReference type="SAM" id="MobiDB-lite"/>
    </source>
</evidence>
<sequence>MAQSSHAESAVTADFSELSQPLYPELDGLSPPTIEYSRQQWLAWSSQINIPSHVKDFSSAAMSCPQWGAEERGHGTLTAGETNQNYGATTWSSLPNPWPTYHQQYQPPPPAEDRSSTHWSTPCSYPASNPASQTPLEMHATLGPEMGADLLPSMENVQPRASSSTIQQQLRKARTGSAGKLALTSSAAHKVDDATLKSDNGQQDEPLHGTPSPGKKKSYRVRNRAAAKRCREKTKQYELDLAAKEQDIAQERIYLDACVTALRNEVLDLKSQILQHSDCDCEIIQGYIARAASGV</sequence>
<dbReference type="PROSITE" id="PS50217">
    <property type="entry name" value="BZIP"/>
    <property type="match status" value="1"/>
</dbReference>
<gene>
    <name evidence="7" type="ORF">CGLO_11142</name>
</gene>
<evidence type="ECO:0000256" key="2">
    <source>
        <dbReference type="ARBA" id="ARBA00023015"/>
    </source>
</evidence>
<dbReference type="InterPro" id="IPR004827">
    <property type="entry name" value="bZIP"/>
</dbReference>
<dbReference type="PANTHER" id="PTHR19304">
    <property type="entry name" value="CYCLIC-AMP RESPONSE ELEMENT BINDING PROTEIN"/>
    <property type="match status" value="1"/>
</dbReference>
<dbReference type="Pfam" id="PF07716">
    <property type="entry name" value="bZIP_2"/>
    <property type="match status" value="1"/>
</dbReference>
<feature type="compositionally biased region" description="Polar residues" evidence="5">
    <location>
        <begin position="117"/>
        <end position="135"/>
    </location>
</feature>
<evidence type="ECO:0000313" key="8">
    <source>
        <dbReference type="Proteomes" id="UP000015530"/>
    </source>
</evidence>
<keyword evidence="2" id="KW-0805">Transcription regulation</keyword>
<reference evidence="8" key="1">
    <citation type="journal article" date="2013" name="Mol. Plant Microbe Interact.">
        <title>Global aspects of pacC regulation of pathogenicity genes in Colletotrichum gloeosporioides as revealed by transcriptome analysis.</title>
        <authorList>
            <person name="Alkan N."/>
            <person name="Meng X."/>
            <person name="Friedlander G."/>
            <person name="Reuveni E."/>
            <person name="Sukno S."/>
            <person name="Sherman A."/>
            <person name="Thon M."/>
            <person name="Fluhr R."/>
            <person name="Prusky D."/>
        </authorList>
    </citation>
    <scope>NUCLEOTIDE SEQUENCE [LARGE SCALE GENOMIC DNA]</scope>
    <source>
        <strain evidence="8">Cg-14</strain>
    </source>
</reference>
<organism evidence="7 8">
    <name type="scientific">Colletotrichum gloeosporioides (strain Cg-14)</name>
    <name type="common">Anthracnose fungus</name>
    <name type="synonym">Glomerella cingulata</name>
    <dbReference type="NCBI Taxonomy" id="1237896"/>
    <lineage>
        <taxon>Eukaryota</taxon>
        <taxon>Fungi</taxon>
        <taxon>Dikarya</taxon>
        <taxon>Ascomycota</taxon>
        <taxon>Pezizomycotina</taxon>
        <taxon>Sordariomycetes</taxon>
        <taxon>Hypocreomycetidae</taxon>
        <taxon>Glomerellales</taxon>
        <taxon>Glomerellaceae</taxon>
        <taxon>Colletotrichum</taxon>
        <taxon>Colletotrichum gloeosporioides species complex</taxon>
    </lineage>
</organism>
<dbReference type="GO" id="GO:0003700">
    <property type="term" value="F:DNA-binding transcription factor activity"/>
    <property type="evidence" value="ECO:0007669"/>
    <property type="project" value="InterPro"/>
</dbReference>
<proteinExistence type="predicted"/>
<feature type="region of interest" description="Disordered" evidence="5">
    <location>
        <begin position="1"/>
        <end position="24"/>
    </location>
</feature>
<accession>T0K1M0</accession>
<feature type="region of interest" description="Disordered" evidence="5">
    <location>
        <begin position="104"/>
        <end position="135"/>
    </location>
</feature>
<dbReference type="EMBL" id="AMYD01002301">
    <property type="protein sequence ID" value="EQB49517.1"/>
    <property type="molecule type" value="Genomic_DNA"/>
</dbReference>
<dbReference type="HOGENOM" id="CLU_940103_0_0_1"/>
<dbReference type="Proteomes" id="UP000015530">
    <property type="component" value="Unassembled WGS sequence"/>
</dbReference>